<gene>
    <name evidence="2" type="ORF">KG104_17170</name>
</gene>
<accession>A0A975PFN1</accession>
<dbReference type="AlphaFoldDB" id="A0A975PFN1"/>
<dbReference type="EMBL" id="CP076456">
    <property type="protein sequence ID" value="QWQ36139.1"/>
    <property type="molecule type" value="Genomic_DNA"/>
</dbReference>
<dbReference type="RefSeq" id="WP_207348233.1">
    <property type="nucleotide sequence ID" value="NZ_CP076456.1"/>
</dbReference>
<reference evidence="2" key="1">
    <citation type="submission" date="2021-06" db="EMBL/GenBank/DDBJ databases">
        <title>Novel species in genus Arthrobacter.</title>
        <authorList>
            <person name="Zhang G."/>
        </authorList>
    </citation>
    <scope>NUCLEOTIDE SEQUENCE</scope>
    <source>
        <strain evidence="2">Zg-ZUI122</strain>
    </source>
</reference>
<dbReference type="Proteomes" id="UP000680588">
    <property type="component" value="Chromosome"/>
</dbReference>
<keyword evidence="1" id="KW-0812">Transmembrane</keyword>
<evidence type="ECO:0000256" key="1">
    <source>
        <dbReference type="SAM" id="Phobius"/>
    </source>
</evidence>
<feature type="transmembrane region" description="Helical" evidence="1">
    <location>
        <begin position="55"/>
        <end position="76"/>
    </location>
</feature>
<name>A0A975PFN1_9MICC</name>
<sequence>MRHHAGTANRVWLTILALLCLAAGVYLLLLASGVIGTAGSPVLSGPPEDVTGADYAPGGVLIAGLILGTLGLWWMLVQIPRRVEADTFRLQENPARGITVCNPSVLAAAVEDDTERIPGVVDSTALLRGTAEEPDLTLKITVNAWADIREVMDQIEGAVVPHLAMALENPLHSLGVQLEASNKQGLSGGPVTPGGTVVY</sequence>
<keyword evidence="1" id="KW-0472">Membrane</keyword>
<protein>
    <recommendedName>
        <fullName evidence="4">Alkaline shock response membrane anchor protein AmaP</fullName>
    </recommendedName>
</protein>
<keyword evidence="1" id="KW-1133">Transmembrane helix</keyword>
<evidence type="ECO:0008006" key="4">
    <source>
        <dbReference type="Google" id="ProtNLM"/>
    </source>
</evidence>
<feature type="transmembrane region" description="Helical" evidence="1">
    <location>
        <begin position="12"/>
        <end position="35"/>
    </location>
</feature>
<evidence type="ECO:0000313" key="3">
    <source>
        <dbReference type="Proteomes" id="UP000680588"/>
    </source>
</evidence>
<dbReference type="KEGG" id="asun:KG104_17170"/>
<evidence type="ECO:0000313" key="2">
    <source>
        <dbReference type="EMBL" id="QWQ36139.1"/>
    </source>
</evidence>
<keyword evidence="3" id="KW-1185">Reference proteome</keyword>
<proteinExistence type="predicted"/>
<organism evidence="2 3">
    <name type="scientific">Arthrobacter sunyaminii</name>
    <dbReference type="NCBI Taxonomy" id="2816859"/>
    <lineage>
        <taxon>Bacteria</taxon>
        <taxon>Bacillati</taxon>
        <taxon>Actinomycetota</taxon>
        <taxon>Actinomycetes</taxon>
        <taxon>Micrococcales</taxon>
        <taxon>Micrococcaceae</taxon>
        <taxon>Arthrobacter</taxon>
    </lineage>
</organism>